<dbReference type="Pfam" id="PF06110">
    <property type="entry name" value="TXD17-like_Trx"/>
    <property type="match status" value="1"/>
</dbReference>
<comment type="similarity">
    <text evidence="1">Belongs to the thioredoxin family.</text>
</comment>
<keyword evidence="5" id="KW-1185">Reference proteome</keyword>
<feature type="non-terminal residue" evidence="4">
    <location>
        <position position="1"/>
    </location>
</feature>
<protein>
    <recommendedName>
        <fullName evidence="2">Thioredoxin domain-containing protein 17</fullName>
    </recommendedName>
</protein>
<dbReference type="Proteomes" id="UP001432322">
    <property type="component" value="Unassembled WGS sequence"/>
</dbReference>
<dbReference type="SUPFAM" id="SSF52833">
    <property type="entry name" value="Thioredoxin-like"/>
    <property type="match status" value="1"/>
</dbReference>
<accession>A0AAV5VIX2</accession>
<dbReference type="InterPro" id="IPR045108">
    <property type="entry name" value="TXNDC17-like"/>
</dbReference>
<dbReference type="EMBL" id="BTSY01000003">
    <property type="protein sequence ID" value="GMT18027.1"/>
    <property type="molecule type" value="Genomic_DNA"/>
</dbReference>
<dbReference type="InterPro" id="IPR036249">
    <property type="entry name" value="Thioredoxin-like_sf"/>
</dbReference>
<dbReference type="Gene3D" id="3.40.30.10">
    <property type="entry name" value="Glutaredoxin"/>
    <property type="match status" value="1"/>
</dbReference>
<evidence type="ECO:0000313" key="4">
    <source>
        <dbReference type="EMBL" id="GMT18027.1"/>
    </source>
</evidence>
<dbReference type="InterPro" id="IPR010357">
    <property type="entry name" value="TXNDC17_dom"/>
</dbReference>
<reference evidence="4" key="1">
    <citation type="submission" date="2023-10" db="EMBL/GenBank/DDBJ databases">
        <title>Genome assembly of Pristionchus species.</title>
        <authorList>
            <person name="Yoshida K."/>
            <person name="Sommer R.J."/>
        </authorList>
    </citation>
    <scope>NUCLEOTIDE SEQUENCE</scope>
    <source>
        <strain evidence="4">RS5133</strain>
    </source>
</reference>
<comment type="caution">
    <text evidence="4">The sequence shown here is derived from an EMBL/GenBank/DDBJ whole genome shotgun (WGS) entry which is preliminary data.</text>
</comment>
<sequence length="162" mass="17754">SGSSYRCGAVVKRCRNRTIDLIPYPQMSSLNRIVVSGYEALRTEISKWSDGGKKGRLVLLFLSDHVDGKGWCPDCVTVEPLVDEAVKDAAVVAATASGDVTVVQAFVGQKEAWKDKTNSFRTSEDLLVDSIPTLLEYGKLDRRLGDKECTTAEIIKNFILGL</sequence>
<proteinExistence type="inferred from homology"/>
<gene>
    <name evidence="4" type="ORF">PFISCL1PPCAC_9324</name>
</gene>
<evidence type="ECO:0000259" key="3">
    <source>
        <dbReference type="Pfam" id="PF06110"/>
    </source>
</evidence>
<evidence type="ECO:0000256" key="1">
    <source>
        <dbReference type="ARBA" id="ARBA00008987"/>
    </source>
</evidence>
<feature type="domain" description="Thioredoxin" evidence="3">
    <location>
        <begin position="35"/>
        <end position="158"/>
    </location>
</feature>
<dbReference type="GO" id="GO:0005829">
    <property type="term" value="C:cytosol"/>
    <property type="evidence" value="ECO:0007669"/>
    <property type="project" value="TreeGrafter"/>
</dbReference>
<organism evidence="4 5">
    <name type="scientific">Pristionchus fissidentatus</name>
    <dbReference type="NCBI Taxonomy" id="1538716"/>
    <lineage>
        <taxon>Eukaryota</taxon>
        <taxon>Metazoa</taxon>
        <taxon>Ecdysozoa</taxon>
        <taxon>Nematoda</taxon>
        <taxon>Chromadorea</taxon>
        <taxon>Rhabditida</taxon>
        <taxon>Rhabditina</taxon>
        <taxon>Diplogasteromorpha</taxon>
        <taxon>Diplogasteroidea</taxon>
        <taxon>Neodiplogasteridae</taxon>
        <taxon>Pristionchus</taxon>
    </lineage>
</organism>
<dbReference type="PANTHER" id="PTHR12452">
    <property type="entry name" value="42-9-9 PROTEIN-RELATED"/>
    <property type="match status" value="1"/>
</dbReference>
<name>A0AAV5VIX2_9BILA</name>
<evidence type="ECO:0000313" key="5">
    <source>
        <dbReference type="Proteomes" id="UP001432322"/>
    </source>
</evidence>
<dbReference type="PANTHER" id="PTHR12452:SF0">
    <property type="entry name" value="THIOREDOXIN DOMAIN-CONTAINING PROTEIN 17"/>
    <property type="match status" value="1"/>
</dbReference>
<dbReference type="GO" id="GO:0047134">
    <property type="term" value="F:protein-disulfide reductase [NAD(P)H] activity"/>
    <property type="evidence" value="ECO:0007669"/>
    <property type="project" value="InterPro"/>
</dbReference>
<dbReference type="AlphaFoldDB" id="A0AAV5VIX2"/>
<evidence type="ECO:0000256" key="2">
    <source>
        <dbReference type="ARBA" id="ARBA00016949"/>
    </source>
</evidence>